<accession>A0A1Q9CE81</accession>
<dbReference type="EMBL" id="LSRX01001299">
    <property type="protein sequence ID" value="OLP81244.1"/>
    <property type="molecule type" value="Genomic_DNA"/>
</dbReference>
<dbReference type="AlphaFoldDB" id="A0A1Q9CE81"/>
<proteinExistence type="predicted"/>
<sequence>MKKPPSDPPDWLPELHRQMDRKTFWGLVATKAPVEPAPNPLKLEKIFDEPDASQKEEFAHDVLCMAMVGKNTLRLAAAVAESARYLDRRDPQRMAVLIETGLIDLGTRKKMGTTREVCKMFYALMDLWDLGSAAKYKIMSLPAHDIWDVPGPYLRVRFEESDDGIYRWRQNITEEKRGGNVRKLVSIKHSIEQTPPYYFLHEEEQDETDEKVSVVMVTYLYVWYKTLQGEVYYRRSTKGGGLGEEYYQGKKYILSYSESKKTLVSITDVGRQHLLTPSCFKAEPVRLPSIGRRKQPEVETSGSEKSGKSALMVAECFGTPDESTLRLRFPGAQDAEPCELFGDVSVVCSFSQNLEERLFGDGKAEVFYDALPGEGLHMQQGDLPAWRRILAELHETPLRDLQGPVAAPPLCLQDIAVICFCAPTVADVRLRAPATSGVVWEFLCDGKALCDASPFFAAALRRNCWLEGRCQEVRFMEEDARTWSRALLLQLHGSAEERRFSAQLPVPGADTESGVTELIFAEIRLFALCKKYLLTRSEQLMLQRLREGSGLVPRLGALEEPDFMQIANQLQLHGVLPAVLGSWCLSYAASMARPLQMLLSAGGKLCQTVLDCAGAVAYIASGRFLCALRDSREPVSRILLLLAERGCLDLLQKCQRWDWLDSADDVWQVLTEDSLMPLTQLPAFRQELRQLRFCSPALAEALEPFPRLLDDLLDAWFGAGEGEVSLSLAGLELVSWAERCSRFRQNFLRAQLRELTPKAFASFSRTAALDQEEIGPLVQQHLQASLKSLCEAPLLRMSPPPDAPFAEFDGALLRRIWRFRLMGPFELGGALALVFVRPWFLPLRLTMLGLDLLRGLMSWSVPTYSLCRSRLAAESHCFCEAARVFRAVIAAAFDFET</sequence>
<keyword evidence="2" id="KW-1185">Reference proteome</keyword>
<name>A0A1Q9CE81_SYMMI</name>
<protein>
    <submittedName>
        <fullName evidence="1">Uncharacterized protein</fullName>
    </submittedName>
</protein>
<reference evidence="1 2" key="1">
    <citation type="submission" date="2016-02" db="EMBL/GenBank/DDBJ databases">
        <title>Genome analysis of coral dinoflagellate symbionts highlights evolutionary adaptations to a symbiotic lifestyle.</title>
        <authorList>
            <person name="Aranda M."/>
            <person name="Li Y."/>
            <person name="Liew Y.J."/>
            <person name="Baumgarten S."/>
            <person name="Simakov O."/>
            <person name="Wilson M."/>
            <person name="Piel J."/>
            <person name="Ashoor H."/>
            <person name="Bougouffa S."/>
            <person name="Bajic V.B."/>
            <person name="Ryu T."/>
            <person name="Ravasi T."/>
            <person name="Bayer T."/>
            <person name="Micklem G."/>
            <person name="Kim H."/>
            <person name="Bhak J."/>
            <person name="Lajeunesse T.C."/>
            <person name="Voolstra C.R."/>
        </authorList>
    </citation>
    <scope>NUCLEOTIDE SEQUENCE [LARGE SCALE GENOMIC DNA]</scope>
    <source>
        <strain evidence="1 2">CCMP2467</strain>
    </source>
</reference>
<gene>
    <name evidence="1" type="ORF">AK812_SmicGene38237</name>
</gene>
<dbReference type="Proteomes" id="UP000186817">
    <property type="component" value="Unassembled WGS sequence"/>
</dbReference>
<organism evidence="1 2">
    <name type="scientific">Symbiodinium microadriaticum</name>
    <name type="common">Dinoflagellate</name>
    <name type="synonym">Zooxanthella microadriatica</name>
    <dbReference type="NCBI Taxonomy" id="2951"/>
    <lineage>
        <taxon>Eukaryota</taxon>
        <taxon>Sar</taxon>
        <taxon>Alveolata</taxon>
        <taxon>Dinophyceae</taxon>
        <taxon>Suessiales</taxon>
        <taxon>Symbiodiniaceae</taxon>
        <taxon>Symbiodinium</taxon>
    </lineage>
</organism>
<comment type="caution">
    <text evidence="1">The sequence shown here is derived from an EMBL/GenBank/DDBJ whole genome shotgun (WGS) entry which is preliminary data.</text>
</comment>
<evidence type="ECO:0000313" key="2">
    <source>
        <dbReference type="Proteomes" id="UP000186817"/>
    </source>
</evidence>
<evidence type="ECO:0000313" key="1">
    <source>
        <dbReference type="EMBL" id="OLP81244.1"/>
    </source>
</evidence>
<dbReference type="OrthoDB" id="410080at2759"/>